<dbReference type="Proteomes" id="UP001054837">
    <property type="component" value="Unassembled WGS sequence"/>
</dbReference>
<sequence length="82" mass="9421">MLKDGIEQPSAVTTMRFVSTVCWLLRRSSWELEWLNSTFWETKAWTTHDVDLGNSSYTCNHGRGIPHGLGIMNFEIPHSLEP</sequence>
<name>A0AAV4RFS0_9ARAC</name>
<evidence type="ECO:0000313" key="2">
    <source>
        <dbReference type="Proteomes" id="UP001054837"/>
    </source>
</evidence>
<protein>
    <submittedName>
        <fullName evidence="1">Uncharacterized protein</fullName>
    </submittedName>
</protein>
<dbReference type="EMBL" id="BPLQ01006054">
    <property type="protein sequence ID" value="GIY19536.1"/>
    <property type="molecule type" value="Genomic_DNA"/>
</dbReference>
<dbReference type="AlphaFoldDB" id="A0AAV4RFS0"/>
<keyword evidence="2" id="KW-1185">Reference proteome</keyword>
<comment type="caution">
    <text evidence="1">The sequence shown here is derived from an EMBL/GenBank/DDBJ whole genome shotgun (WGS) entry which is preliminary data.</text>
</comment>
<reference evidence="1 2" key="1">
    <citation type="submission" date="2021-06" db="EMBL/GenBank/DDBJ databases">
        <title>Caerostris darwini draft genome.</title>
        <authorList>
            <person name="Kono N."/>
            <person name="Arakawa K."/>
        </authorList>
    </citation>
    <scope>NUCLEOTIDE SEQUENCE [LARGE SCALE GENOMIC DNA]</scope>
</reference>
<accession>A0AAV4RFS0</accession>
<organism evidence="1 2">
    <name type="scientific">Caerostris darwini</name>
    <dbReference type="NCBI Taxonomy" id="1538125"/>
    <lineage>
        <taxon>Eukaryota</taxon>
        <taxon>Metazoa</taxon>
        <taxon>Ecdysozoa</taxon>
        <taxon>Arthropoda</taxon>
        <taxon>Chelicerata</taxon>
        <taxon>Arachnida</taxon>
        <taxon>Araneae</taxon>
        <taxon>Araneomorphae</taxon>
        <taxon>Entelegynae</taxon>
        <taxon>Araneoidea</taxon>
        <taxon>Araneidae</taxon>
        <taxon>Caerostris</taxon>
    </lineage>
</organism>
<evidence type="ECO:0000313" key="1">
    <source>
        <dbReference type="EMBL" id="GIY19536.1"/>
    </source>
</evidence>
<gene>
    <name evidence="1" type="ORF">CDAR_606061</name>
</gene>
<proteinExistence type="predicted"/>